<dbReference type="InterPro" id="IPR011060">
    <property type="entry name" value="RibuloseP-bd_barrel"/>
</dbReference>
<comment type="pathway">
    <text evidence="2 7 8">Pyrimidine metabolism; UMP biosynthesis via de novo pathway; UMP from orotate: step 2/2.</text>
</comment>
<comment type="subunit">
    <text evidence="7">Homodimer.</text>
</comment>
<dbReference type="PROSITE" id="PS00156">
    <property type="entry name" value="OMPDECASE"/>
    <property type="match status" value="1"/>
</dbReference>
<feature type="binding site" evidence="7">
    <location>
        <position position="178"/>
    </location>
    <ligand>
        <name>substrate</name>
    </ligand>
</feature>
<evidence type="ECO:0000256" key="7">
    <source>
        <dbReference type="HAMAP-Rule" id="MF_01200"/>
    </source>
</evidence>
<dbReference type="NCBIfam" id="NF001273">
    <property type="entry name" value="PRK00230.1"/>
    <property type="match status" value="1"/>
</dbReference>
<proteinExistence type="inferred from homology"/>
<comment type="function">
    <text evidence="1 7">Catalyzes the decarboxylation of orotidine 5'-monophosphate (OMP) to uridine 5'-monophosphate (UMP).</text>
</comment>
<dbReference type="SMART" id="SM00934">
    <property type="entry name" value="OMPdecase"/>
    <property type="match status" value="1"/>
</dbReference>
<feature type="binding site" evidence="7">
    <location>
        <position position="9"/>
    </location>
    <ligand>
        <name>substrate</name>
    </ligand>
</feature>
<organism evidence="10 11">
    <name type="scientific">Candidatus Marithioploca araucensis</name>
    <dbReference type="NCBI Taxonomy" id="70273"/>
    <lineage>
        <taxon>Bacteria</taxon>
        <taxon>Pseudomonadati</taxon>
        <taxon>Pseudomonadota</taxon>
        <taxon>Gammaproteobacteria</taxon>
        <taxon>Thiotrichales</taxon>
        <taxon>Thiotrichaceae</taxon>
        <taxon>Candidatus Marithioploca</taxon>
    </lineage>
</organism>
<dbReference type="GO" id="GO:0004590">
    <property type="term" value="F:orotidine-5'-phosphate decarboxylase activity"/>
    <property type="evidence" value="ECO:0007669"/>
    <property type="project" value="UniProtKB-EC"/>
</dbReference>
<comment type="catalytic activity">
    <reaction evidence="6 7 8">
        <text>orotidine 5'-phosphate + H(+) = UMP + CO2</text>
        <dbReference type="Rhea" id="RHEA:11596"/>
        <dbReference type="ChEBI" id="CHEBI:15378"/>
        <dbReference type="ChEBI" id="CHEBI:16526"/>
        <dbReference type="ChEBI" id="CHEBI:57538"/>
        <dbReference type="ChEBI" id="CHEBI:57865"/>
        <dbReference type="EC" id="4.1.1.23"/>
    </reaction>
</comment>
<feature type="binding site" evidence="7">
    <location>
        <position position="208"/>
    </location>
    <ligand>
        <name>substrate</name>
    </ligand>
</feature>
<keyword evidence="4 7" id="KW-0665">Pyrimidine biosynthesis</keyword>
<dbReference type="InterPro" id="IPR047596">
    <property type="entry name" value="OMPdecase_bac"/>
</dbReference>
<dbReference type="PANTHER" id="PTHR32119">
    <property type="entry name" value="OROTIDINE 5'-PHOSPHATE DECARBOXYLASE"/>
    <property type="match status" value="1"/>
</dbReference>
<evidence type="ECO:0000256" key="4">
    <source>
        <dbReference type="ARBA" id="ARBA00022975"/>
    </source>
</evidence>
<evidence type="ECO:0000256" key="3">
    <source>
        <dbReference type="ARBA" id="ARBA00022793"/>
    </source>
</evidence>
<feature type="binding site" evidence="7">
    <location>
        <position position="187"/>
    </location>
    <ligand>
        <name>substrate</name>
    </ligand>
</feature>
<dbReference type="SUPFAM" id="SSF51366">
    <property type="entry name" value="Ribulose-phoshate binding barrel"/>
    <property type="match status" value="1"/>
</dbReference>
<dbReference type="PANTHER" id="PTHR32119:SF2">
    <property type="entry name" value="OROTIDINE 5'-PHOSPHATE DECARBOXYLASE"/>
    <property type="match status" value="1"/>
</dbReference>
<dbReference type="HAMAP" id="MF_01200_B">
    <property type="entry name" value="OMPdecase_type1_B"/>
    <property type="match status" value="1"/>
</dbReference>
<dbReference type="CDD" id="cd04725">
    <property type="entry name" value="OMP_decarboxylase_like"/>
    <property type="match status" value="1"/>
</dbReference>
<evidence type="ECO:0000313" key="11">
    <source>
        <dbReference type="Proteomes" id="UP001171945"/>
    </source>
</evidence>
<dbReference type="InterPro" id="IPR014732">
    <property type="entry name" value="OMPdecase"/>
</dbReference>
<evidence type="ECO:0000256" key="6">
    <source>
        <dbReference type="ARBA" id="ARBA00049157"/>
    </source>
</evidence>
<protein>
    <recommendedName>
        <fullName evidence="7">Orotidine 5'-phosphate decarboxylase</fullName>
        <ecNumber evidence="7">4.1.1.23</ecNumber>
    </recommendedName>
    <alternativeName>
        <fullName evidence="7">OMP decarboxylase</fullName>
        <shortName evidence="7">OMPDCase</shortName>
        <shortName evidence="7">OMPdecase</shortName>
    </alternativeName>
</protein>
<feature type="active site" description="Proton donor" evidence="7">
    <location>
        <position position="60"/>
    </location>
</feature>
<evidence type="ECO:0000256" key="1">
    <source>
        <dbReference type="ARBA" id="ARBA00002356"/>
    </source>
</evidence>
<reference evidence="10" key="1">
    <citation type="submission" date="2023-06" db="EMBL/GenBank/DDBJ databases">
        <title>Uncultivated large filamentous bacteria from sulfidic sediments reveal new species and different genomic features in energy metabolism and defense.</title>
        <authorList>
            <person name="Fonseca A."/>
        </authorList>
    </citation>
    <scope>NUCLEOTIDE SEQUENCE</scope>
    <source>
        <strain evidence="10">HSG4</strain>
    </source>
</reference>
<comment type="caution">
    <text evidence="10">The sequence shown here is derived from an EMBL/GenBank/DDBJ whole genome shotgun (WGS) entry which is preliminary data.</text>
</comment>
<accession>A0ABT7VS17</accession>
<dbReference type="EMBL" id="JAUCGM010000164">
    <property type="protein sequence ID" value="MDM8562467.1"/>
    <property type="molecule type" value="Genomic_DNA"/>
</dbReference>
<dbReference type="InterPro" id="IPR013785">
    <property type="entry name" value="Aldolase_TIM"/>
</dbReference>
<name>A0ABT7VS17_9GAMM</name>
<dbReference type="Gene3D" id="3.20.20.70">
    <property type="entry name" value="Aldolase class I"/>
    <property type="match status" value="1"/>
</dbReference>
<feature type="binding site" evidence="7">
    <location>
        <position position="31"/>
    </location>
    <ligand>
        <name>substrate</name>
    </ligand>
</feature>
<feature type="binding site" evidence="7">
    <location>
        <position position="117"/>
    </location>
    <ligand>
        <name>substrate</name>
    </ligand>
</feature>
<evidence type="ECO:0000256" key="5">
    <source>
        <dbReference type="ARBA" id="ARBA00023239"/>
    </source>
</evidence>
<evidence type="ECO:0000313" key="10">
    <source>
        <dbReference type="EMBL" id="MDM8562467.1"/>
    </source>
</evidence>
<sequence>MSPLIIALDFAQPERALALAKQLGRKRCRVKIGKELFTRSGTALVEKLVKQGFDVFLDLKYHDIPNTVARACLAAADLGVWMINVHALGGRNMLLAAREVLEKRRERPLLVAVTVLTSFNSLDLYAVGLHGQLEENVLRLVRLSYNCGLDGVVCSPHEIVRIRQTVGPDFKIVTPGIRPVGSLQDDQKRVMTPVEALKLGADYLVIGRPITAVSEPLQALLEIEASIEEVAT</sequence>
<keyword evidence="11" id="KW-1185">Reference proteome</keyword>
<dbReference type="InterPro" id="IPR001754">
    <property type="entry name" value="OMPdeCOase_dom"/>
</dbReference>
<dbReference type="InterPro" id="IPR018089">
    <property type="entry name" value="OMPdecase_AS"/>
</dbReference>
<evidence type="ECO:0000256" key="8">
    <source>
        <dbReference type="RuleBase" id="RU000512"/>
    </source>
</evidence>
<dbReference type="EC" id="4.1.1.23" evidence="7"/>
<evidence type="ECO:0000256" key="2">
    <source>
        <dbReference type="ARBA" id="ARBA00004861"/>
    </source>
</evidence>
<keyword evidence="3 7" id="KW-0210">Decarboxylase</keyword>
<gene>
    <name evidence="7 10" type="primary">pyrF</name>
    <name evidence="10" type="ORF">QUF54_03850</name>
</gene>
<comment type="similarity">
    <text evidence="7">Belongs to the OMP decarboxylase family. Type 1 subfamily.</text>
</comment>
<keyword evidence="5 7" id="KW-0456">Lyase</keyword>
<feature type="binding site" evidence="7">
    <location>
        <begin position="58"/>
        <end position="67"/>
    </location>
    <ligand>
        <name>substrate</name>
    </ligand>
</feature>
<evidence type="ECO:0000259" key="9">
    <source>
        <dbReference type="SMART" id="SM00934"/>
    </source>
</evidence>
<dbReference type="Pfam" id="PF00215">
    <property type="entry name" value="OMPdecase"/>
    <property type="match status" value="1"/>
</dbReference>
<dbReference type="NCBIfam" id="TIGR01740">
    <property type="entry name" value="pyrF"/>
    <property type="match status" value="1"/>
</dbReference>
<feature type="binding site" evidence="7">
    <location>
        <position position="207"/>
    </location>
    <ligand>
        <name>substrate</name>
    </ligand>
</feature>
<feature type="domain" description="Orotidine 5'-phosphate decarboxylase" evidence="9">
    <location>
        <begin position="3"/>
        <end position="223"/>
    </location>
</feature>
<dbReference type="Proteomes" id="UP001171945">
    <property type="component" value="Unassembled WGS sequence"/>
</dbReference>